<dbReference type="EMBL" id="LSRX01000545">
    <property type="protein sequence ID" value="OLP94368.1"/>
    <property type="molecule type" value="Genomic_DNA"/>
</dbReference>
<feature type="transmembrane region" description="Helical" evidence="7">
    <location>
        <begin position="132"/>
        <end position="154"/>
    </location>
</feature>
<dbReference type="PANTHER" id="PTHR12246">
    <property type="entry name" value="PALMITOYLTRANSFERASE ZDHHC16"/>
    <property type="match status" value="1"/>
</dbReference>
<dbReference type="AlphaFoldDB" id="A0A1Q9DGQ4"/>
<dbReference type="EC" id="2.3.1.225" evidence="7"/>
<comment type="similarity">
    <text evidence="7">Belongs to the DHHC palmitoyltransferase family.</text>
</comment>
<organism evidence="8 9">
    <name type="scientific">Symbiodinium microadriaticum</name>
    <name type="common">Dinoflagellate</name>
    <name type="synonym">Zooxanthella microadriatica</name>
    <dbReference type="NCBI Taxonomy" id="2951"/>
    <lineage>
        <taxon>Eukaryota</taxon>
        <taxon>Sar</taxon>
        <taxon>Alveolata</taxon>
        <taxon>Dinophyceae</taxon>
        <taxon>Suessiales</taxon>
        <taxon>Symbiodiniaceae</taxon>
        <taxon>Symbiodinium</taxon>
    </lineage>
</organism>
<dbReference type="Proteomes" id="UP000186817">
    <property type="component" value="Unassembled WGS sequence"/>
</dbReference>
<keyword evidence="2 7" id="KW-0808">Transferase</keyword>
<dbReference type="InterPro" id="IPR001594">
    <property type="entry name" value="Palmitoyltrfase_DHHC"/>
</dbReference>
<evidence type="ECO:0000256" key="1">
    <source>
        <dbReference type="ARBA" id="ARBA00004141"/>
    </source>
</evidence>
<reference evidence="8 9" key="1">
    <citation type="submission" date="2016-02" db="EMBL/GenBank/DDBJ databases">
        <title>Genome analysis of coral dinoflagellate symbionts highlights evolutionary adaptations to a symbiotic lifestyle.</title>
        <authorList>
            <person name="Aranda M."/>
            <person name="Li Y."/>
            <person name="Liew Y.J."/>
            <person name="Baumgarten S."/>
            <person name="Simakov O."/>
            <person name="Wilson M."/>
            <person name="Piel J."/>
            <person name="Ashoor H."/>
            <person name="Bougouffa S."/>
            <person name="Bajic V.B."/>
            <person name="Ryu T."/>
            <person name="Ravasi T."/>
            <person name="Bayer T."/>
            <person name="Micklem G."/>
            <person name="Kim H."/>
            <person name="Bhak J."/>
            <person name="Lajeunesse T.C."/>
            <person name="Voolstra C.R."/>
        </authorList>
    </citation>
    <scope>NUCLEOTIDE SEQUENCE [LARGE SCALE GENOMIC DNA]</scope>
    <source>
        <strain evidence="8 9">CCMP2467</strain>
    </source>
</reference>
<dbReference type="PROSITE" id="PS50216">
    <property type="entry name" value="DHHC"/>
    <property type="match status" value="1"/>
</dbReference>
<gene>
    <name evidence="8" type="primary">Zdhhc15</name>
    <name evidence="8" type="ORF">AK812_SmicGene23618</name>
</gene>
<evidence type="ECO:0000256" key="2">
    <source>
        <dbReference type="ARBA" id="ARBA00022679"/>
    </source>
</evidence>
<sequence length="401" mass="44189">MPGRFNPGLLPGEHGPSKGTLLGDGEVSHYGSTPLPQRGRSLGTGTILACFLGVASCLGEAEASSEEVCQKGLGTLSLAWLALMELALDLHMWLNSIVTGATSLLADGISACQAFEACPLSKRFEGKTLHDAVPMVTVLMMMGILYFVFFLCCLRTNPACDLSTQMCCLFHASFLMALVSYHQAVVTDPGRVPESWREGPGTKERLACMIFERKKSTGDMRFCSKEMKYKPDRSHFCSNMQRNVLRMDHYCPWMGNCIGFANYKYFLLFLLYTVICTDSVFGLAMAAIWAGALVPGTAAFVLESLALAGLLGLCLSPFLVFHLWMLCKNMTTIEFCEQLGRGQYISPYDLGAFANIQSVLGRNMLFWLLPIYSTPGDGLRWQRSCRNFVEPAKKAASMLRP</sequence>
<keyword evidence="9" id="KW-1185">Reference proteome</keyword>
<dbReference type="GO" id="GO:0019706">
    <property type="term" value="F:protein-cysteine S-palmitoyltransferase activity"/>
    <property type="evidence" value="ECO:0007669"/>
    <property type="project" value="UniProtKB-EC"/>
</dbReference>
<feature type="transmembrane region" description="Helical" evidence="7">
    <location>
        <begin position="305"/>
        <end position="326"/>
    </location>
</feature>
<keyword evidence="4 7" id="KW-1133">Transmembrane helix</keyword>
<keyword evidence="5 7" id="KW-0472">Membrane</keyword>
<protein>
    <recommendedName>
        <fullName evidence="7">Palmitoyltransferase</fullName>
        <ecNumber evidence="7">2.3.1.225</ecNumber>
    </recommendedName>
</protein>
<comment type="domain">
    <text evidence="7">The DHHC domain is required for palmitoyltransferase activity.</text>
</comment>
<evidence type="ECO:0000313" key="9">
    <source>
        <dbReference type="Proteomes" id="UP000186817"/>
    </source>
</evidence>
<comment type="catalytic activity">
    <reaction evidence="7">
        <text>L-cysteinyl-[protein] + hexadecanoyl-CoA = S-hexadecanoyl-L-cysteinyl-[protein] + CoA</text>
        <dbReference type="Rhea" id="RHEA:36683"/>
        <dbReference type="Rhea" id="RHEA-COMP:10131"/>
        <dbReference type="Rhea" id="RHEA-COMP:11032"/>
        <dbReference type="ChEBI" id="CHEBI:29950"/>
        <dbReference type="ChEBI" id="CHEBI:57287"/>
        <dbReference type="ChEBI" id="CHEBI:57379"/>
        <dbReference type="ChEBI" id="CHEBI:74151"/>
        <dbReference type="EC" id="2.3.1.225"/>
    </reaction>
</comment>
<feature type="transmembrane region" description="Helical" evidence="7">
    <location>
        <begin position="269"/>
        <end position="293"/>
    </location>
</feature>
<keyword evidence="3 7" id="KW-0812">Transmembrane</keyword>
<accession>A0A1Q9DGQ4</accession>
<keyword evidence="6 7" id="KW-0012">Acyltransferase</keyword>
<evidence type="ECO:0000256" key="4">
    <source>
        <dbReference type="ARBA" id="ARBA00022989"/>
    </source>
</evidence>
<proteinExistence type="inferred from homology"/>
<comment type="subcellular location">
    <subcellularLocation>
        <location evidence="1">Membrane</location>
        <topology evidence="1">Multi-pass membrane protein</topology>
    </subcellularLocation>
</comment>
<name>A0A1Q9DGQ4_SYMMI</name>
<dbReference type="Pfam" id="PF01529">
    <property type="entry name" value="DHHC"/>
    <property type="match status" value="1"/>
</dbReference>
<evidence type="ECO:0000256" key="5">
    <source>
        <dbReference type="ARBA" id="ARBA00023136"/>
    </source>
</evidence>
<evidence type="ECO:0000256" key="6">
    <source>
        <dbReference type="ARBA" id="ARBA00023315"/>
    </source>
</evidence>
<evidence type="ECO:0000313" key="8">
    <source>
        <dbReference type="EMBL" id="OLP94368.1"/>
    </source>
</evidence>
<comment type="caution">
    <text evidence="8">The sequence shown here is derived from an EMBL/GenBank/DDBJ whole genome shotgun (WGS) entry which is preliminary data.</text>
</comment>
<dbReference type="InterPro" id="IPR039859">
    <property type="entry name" value="PFA4/ZDH16/20/ERF2-like"/>
</dbReference>
<evidence type="ECO:0000256" key="7">
    <source>
        <dbReference type="RuleBase" id="RU079119"/>
    </source>
</evidence>
<evidence type="ECO:0000256" key="3">
    <source>
        <dbReference type="ARBA" id="ARBA00022692"/>
    </source>
</evidence>
<dbReference type="GO" id="GO:0016020">
    <property type="term" value="C:membrane"/>
    <property type="evidence" value="ECO:0007669"/>
    <property type="project" value="UniProtKB-SubCell"/>
</dbReference>
<dbReference type="OrthoDB" id="331948at2759"/>